<accession>A0A328B1J0</accession>
<gene>
    <name evidence="1" type="ORF">DJ021_11195</name>
</gene>
<reference evidence="2" key="1">
    <citation type="submission" date="2018-05" db="EMBL/GenBank/DDBJ databases">
        <authorList>
            <person name="Li X."/>
        </authorList>
    </citation>
    <scope>NUCLEOTIDE SEQUENCE [LARGE SCALE GENOMIC DNA]</scope>
    <source>
        <strain evidence="2">HKS-05</strain>
    </source>
</reference>
<dbReference type="Proteomes" id="UP000249842">
    <property type="component" value="Unassembled WGS sequence"/>
</dbReference>
<keyword evidence="2" id="KW-1185">Reference proteome</keyword>
<protein>
    <recommendedName>
        <fullName evidence="3">VCBS repeat-containing protein</fullName>
    </recommendedName>
</protein>
<proteinExistence type="predicted"/>
<evidence type="ECO:0000313" key="1">
    <source>
        <dbReference type="EMBL" id="RAK60331.1"/>
    </source>
</evidence>
<dbReference type="OrthoDB" id="7188965at2"/>
<evidence type="ECO:0000313" key="2">
    <source>
        <dbReference type="Proteomes" id="UP000249842"/>
    </source>
</evidence>
<name>A0A328B1J0_9CAUL</name>
<sequence>MLAAIVLAGAVAHAPAPVRGDFDHDGKQDVAQIVPSRPGVYQLIIRRGARGRPISIIDTIKQGDLANLFITTEKPGRLQTWCGKGGDDGDGPCLRKSVRLHGDTLAFGTREASEAVVIWTGKKFEVVWISD</sequence>
<comment type="caution">
    <text evidence="1">The sequence shown here is derived from an EMBL/GenBank/DDBJ whole genome shotgun (WGS) entry which is preliminary data.</text>
</comment>
<organism evidence="1 2">
    <name type="scientific">Phenylobacterium hankyongense</name>
    <dbReference type="NCBI Taxonomy" id="1813876"/>
    <lineage>
        <taxon>Bacteria</taxon>
        <taxon>Pseudomonadati</taxon>
        <taxon>Pseudomonadota</taxon>
        <taxon>Alphaproteobacteria</taxon>
        <taxon>Caulobacterales</taxon>
        <taxon>Caulobacteraceae</taxon>
        <taxon>Phenylobacterium</taxon>
    </lineage>
</organism>
<dbReference type="EMBL" id="QFYP01000001">
    <property type="protein sequence ID" value="RAK60331.1"/>
    <property type="molecule type" value="Genomic_DNA"/>
</dbReference>
<dbReference type="AlphaFoldDB" id="A0A328B1J0"/>
<evidence type="ECO:0008006" key="3">
    <source>
        <dbReference type="Google" id="ProtNLM"/>
    </source>
</evidence>
<dbReference type="RefSeq" id="WP_111457624.1">
    <property type="nucleotide sequence ID" value="NZ_QFYP01000001.1"/>
</dbReference>